<accession>A0A5C5XFH4</accession>
<dbReference type="GO" id="GO:0032259">
    <property type="term" value="P:methylation"/>
    <property type="evidence" value="ECO:0007669"/>
    <property type="project" value="UniProtKB-KW"/>
</dbReference>
<dbReference type="OrthoDB" id="9772751at2"/>
<dbReference type="RefSeq" id="WP_146503749.1">
    <property type="nucleotide sequence ID" value="NZ_SJPG01000001.1"/>
</dbReference>
<dbReference type="InterPro" id="IPR029063">
    <property type="entry name" value="SAM-dependent_MTases_sf"/>
</dbReference>
<dbReference type="PANTHER" id="PTHR43675:SF8">
    <property type="entry name" value="ARSENITE METHYLTRANSFERASE"/>
    <property type="match status" value="1"/>
</dbReference>
<dbReference type="Pfam" id="PF13847">
    <property type="entry name" value="Methyltransf_31"/>
    <property type="match status" value="2"/>
</dbReference>
<dbReference type="InterPro" id="IPR026669">
    <property type="entry name" value="Arsenite_MeTrfase-like"/>
</dbReference>
<dbReference type="GO" id="GO:0030791">
    <property type="term" value="F:arsenite methyltransferase activity"/>
    <property type="evidence" value="ECO:0007669"/>
    <property type="project" value="UniProtKB-EC"/>
</dbReference>
<evidence type="ECO:0000256" key="8">
    <source>
        <dbReference type="ARBA" id="ARBA00048428"/>
    </source>
</evidence>
<feature type="domain" description="Methyltransferase" evidence="9">
    <location>
        <begin position="71"/>
        <end position="139"/>
    </location>
</feature>
<gene>
    <name evidence="10" type="ORF">Pan54_25440</name>
</gene>
<keyword evidence="1 10" id="KW-0808">Transferase</keyword>
<dbReference type="InterPro" id="IPR025714">
    <property type="entry name" value="Methyltranfer_dom"/>
</dbReference>
<evidence type="ECO:0000259" key="9">
    <source>
        <dbReference type="Pfam" id="PF13847"/>
    </source>
</evidence>
<dbReference type="SUPFAM" id="SSF53335">
    <property type="entry name" value="S-adenosyl-L-methionine-dependent methyltransferases"/>
    <property type="match status" value="1"/>
</dbReference>
<evidence type="ECO:0000256" key="7">
    <source>
        <dbReference type="ARBA" id="ARBA00047943"/>
    </source>
</evidence>
<feature type="domain" description="Methyltransferase" evidence="9">
    <location>
        <begin position="177"/>
        <end position="259"/>
    </location>
</feature>
<evidence type="ECO:0000256" key="6">
    <source>
        <dbReference type="ARBA" id="ARBA00047941"/>
    </source>
</evidence>
<reference evidence="10 11" key="1">
    <citation type="submission" date="2019-02" db="EMBL/GenBank/DDBJ databases">
        <title>Deep-cultivation of Planctomycetes and their phenomic and genomic characterization uncovers novel biology.</title>
        <authorList>
            <person name="Wiegand S."/>
            <person name="Jogler M."/>
            <person name="Boedeker C."/>
            <person name="Pinto D."/>
            <person name="Vollmers J."/>
            <person name="Rivas-Marin E."/>
            <person name="Kohn T."/>
            <person name="Peeters S.H."/>
            <person name="Heuer A."/>
            <person name="Rast P."/>
            <person name="Oberbeckmann S."/>
            <person name="Bunk B."/>
            <person name="Jeske O."/>
            <person name="Meyerdierks A."/>
            <person name="Storesund J.E."/>
            <person name="Kallscheuer N."/>
            <person name="Luecker S."/>
            <person name="Lage O.M."/>
            <person name="Pohl T."/>
            <person name="Merkel B.J."/>
            <person name="Hornburger P."/>
            <person name="Mueller R.-W."/>
            <person name="Bruemmer F."/>
            <person name="Labrenz M."/>
            <person name="Spormann A.M."/>
            <person name="Op Den Camp H."/>
            <person name="Overmann J."/>
            <person name="Amann R."/>
            <person name="Jetten M.S.M."/>
            <person name="Mascher T."/>
            <person name="Medema M.H."/>
            <person name="Devos D.P."/>
            <person name="Kaster A.-K."/>
            <person name="Ovreas L."/>
            <person name="Rohde M."/>
            <person name="Galperin M.Y."/>
            <person name="Jogler C."/>
        </authorList>
    </citation>
    <scope>NUCLEOTIDE SEQUENCE [LARGE SCALE GENOMIC DNA]</scope>
    <source>
        <strain evidence="10 11">Pan54</strain>
    </source>
</reference>
<keyword evidence="2" id="KW-0949">S-adenosyl-L-methionine</keyword>
<protein>
    <recommendedName>
        <fullName evidence="5">Arsenite methyltransferase</fullName>
        <ecNumber evidence="4">2.1.1.137</ecNumber>
    </recommendedName>
</protein>
<evidence type="ECO:0000313" key="11">
    <source>
        <dbReference type="Proteomes" id="UP000316095"/>
    </source>
</evidence>
<comment type="catalytic activity">
    <reaction evidence="8">
        <text>arsenic triglutathione + 3 [thioredoxin]-dithiol + 3 S-adenosyl-L-methionine = trimethylarsine + 3 [thioredoxin]-disulfide + 3 glutathione + 3 S-adenosyl-L-homocysteine + 3 H(+)</text>
        <dbReference type="Rhea" id="RHEA:69432"/>
        <dbReference type="Rhea" id="RHEA-COMP:10698"/>
        <dbReference type="Rhea" id="RHEA-COMP:10700"/>
        <dbReference type="ChEBI" id="CHEBI:15378"/>
        <dbReference type="ChEBI" id="CHEBI:27130"/>
        <dbReference type="ChEBI" id="CHEBI:29950"/>
        <dbReference type="ChEBI" id="CHEBI:50058"/>
        <dbReference type="ChEBI" id="CHEBI:57856"/>
        <dbReference type="ChEBI" id="CHEBI:57925"/>
        <dbReference type="ChEBI" id="CHEBI:59789"/>
        <dbReference type="ChEBI" id="CHEBI:183640"/>
        <dbReference type="EC" id="2.1.1.137"/>
    </reaction>
</comment>
<proteinExistence type="inferred from homology"/>
<evidence type="ECO:0000256" key="5">
    <source>
        <dbReference type="ARBA" id="ARBA00034545"/>
    </source>
</evidence>
<dbReference type="EC" id="2.1.1.137" evidence="4"/>
<dbReference type="Gene3D" id="3.40.50.150">
    <property type="entry name" value="Vaccinia Virus protein VP39"/>
    <property type="match status" value="2"/>
</dbReference>
<dbReference type="CDD" id="cd02440">
    <property type="entry name" value="AdoMet_MTases"/>
    <property type="match status" value="1"/>
</dbReference>
<keyword evidence="10" id="KW-0489">Methyltransferase</keyword>
<evidence type="ECO:0000256" key="2">
    <source>
        <dbReference type="ARBA" id="ARBA00022691"/>
    </source>
</evidence>
<evidence type="ECO:0000256" key="4">
    <source>
        <dbReference type="ARBA" id="ARBA00034521"/>
    </source>
</evidence>
<comment type="similarity">
    <text evidence="3">Belongs to the methyltransferase superfamily. Arsenite methyltransferase family.</text>
</comment>
<keyword evidence="11" id="KW-1185">Reference proteome</keyword>
<comment type="catalytic activity">
    <reaction evidence="6">
        <text>arsenic triglutathione + [thioredoxin]-dithiol + S-adenosyl-L-methionine + 2 H2O = methylarsonous acid + [thioredoxin]-disulfide + 3 glutathione + S-adenosyl-L-homocysteine + H(+)</text>
        <dbReference type="Rhea" id="RHEA:69460"/>
        <dbReference type="Rhea" id="RHEA-COMP:10698"/>
        <dbReference type="Rhea" id="RHEA-COMP:10700"/>
        <dbReference type="ChEBI" id="CHEBI:15377"/>
        <dbReference type="ChEBI" id="CHEBI:15378"/>
        <dbReference type="ChEBI" id="CHEBI:17826"/>
        <dbReference type="ChEBI" id="CHEBI:29950"/>
        <dbReference type="ChEBI" id="CHEBI:50058"/>
        <dbReference type="ChEBI" id="CHEBI:57856"/>
        <dbReference type="ChEBI" id="CHEBI:57925"/>
        <dbReference type="ChEBI" id="CHEBI:59789"/>
        <dbReference type="ChEBI" id="CHEBI:183640"/>
        <dbReference type="EC" id="2.1.1.137"/>
    </reaction>
</comment>
<dbReference type="PANTHER" id="PTHR43675">
    <property type="entry name" value="ARSENITE METHYLTRANSFERASE"/>
    <property type="match status" value="1"/>
</dbReference>
<name>A0A5C5XFH4_9PLAN</name>
<evidence type="ECO:0000313" key="10">
    <source>
        <dbReference type="EMBL" id="TWT61807.1"/>
    </source>
</evidence>
<evidence type="ECO:0000256" key="3">
    <source>
        <dbReference type="ARBA" id="ARBA00034487"/>
    </source>
</evidence>
<comment type="catalytic activity">
    <reaction evidence="7">
        <text>arsenic triglutathione + 2 [thioredoxin]-dithiol + 2 S-adenosyl-L-methionine + H2O = dimethylarsinous acid + 2 [thioredoxin]-disulfide + 3 glutathione + 2 S-adenosyl-L-homocysteine + 2 H(+)</text>
        <dbReference type="Rhea" id="RHEA:69464"/>
        <dbReference type="Rhea" id="RHEA-COMP:10698"/>
        <dbReference type="Rhea" id="RHEA-COMP:10700"/>
        <dbReference type="ChEBI" id="CHEBI:15377"/>
        <dbReference type="ChEBI" id="CHEBI:15378"/>
        <dbReference type="ChEBI" id="CHEBI:23808"/>
        <dbReference type="ChEBI" id="CHEBI:29950"/>
        <dbReference type="ChEBI" id="CHEBI:50058"/>
        <dbReference type="ChEBI" id="CHEBI:57856"/>
        <dbReference type="ChEBI" id="CHEBI:57925"/>
        <dbReference type="ChEBI" id="CHEBI:59789"/>
        <dbReference type="ChEBI" id="CHEBI:183640"/>
        <dbReference type="EC" id="2.1.1.137"/>
    </reaction>
</comment>
<sequence length="370" mass="40959">MSETNGNLIQIQSGNLNVDQAVRNRYSGAAQEREAALCCPVNYDQQYLDKVPEEIIERDYGCGDPSKYVSAGETVLDLGSGGGKICYISAQIVGEAGHVIGVDCNLEMLGLARKYQAEMAEKLGYDVVSFRRGKIEDLKLDLDLLEERLQSKPVSSSSDWLETQELIESLRKEHPLVVENSVDVVVSNCVLNLVSKEKRRELFEEIFRVLKPGGRAVISDITSDVDVPLELQNDATLWSGCISGAFREDEFLQVFEEAGFYGCEILERQSAPWMTVQGIEFRSMTVCAYKPEIESGLDPSETVIYKGPWKEVVDDNGNRLIRGQRTTISENALDRYTKAPYEGDLISVDPSDLQSKNSDNACCSSGGSCC</sequence>
<dbReference type="EMBL" id="SJPG01000001">
    <property type="protein sequence ID" value="TWT61807.1"/>
    <property type="molecule type" value="Genomic_DNA"/>
</dbReference>
<comment type="caution">
    <text evidence="10">The sequence shown here is derived from an EMBL/GenBank/DDBJ whole genome shotgun (WGS) entry which is preliminary data.</text>
</comment>
<dbReference type="AlphaFoldDB" id="A0A5C5XFH4"/>
<dbReference type="Proteomes" id="UP000316095">
    <property type="component" value="Unassembled WGS sequence"/>
</dbReference>
<evidence type="ECO:0000256" key="1">
    <source>
        <dbReference type="ARBA" id="ARBA00022679"/>
    </source>
</evidence>
<organism evidence="10 11">
    <name type="scientific">Rubinisphaera italica</name>
    <dbReference type="NCBI Taxonomy" id="2527969"/>
    <lineage>
        <taxon>Bacteria</taxon>
        <taxon>Pseudomonadati</taxon>
        <taxon>Planctomycetota</taxon>
        <taxon>Planctomycetia</taxon>
        <taxon>Planctomycetales</taxon>
        <taxon>Planctomycetaceae</taxon>
        <taxon>Rubinisphaera</taxon>
    </lineage>
</organism>